<dbReference type="PANTHER" id="PTHR46558">
    <property type="entry name" value="TRACRIPTIONAL REGULATORY PROTEIN-RELATED-RELATED"/>
    <property type="match status" value="1"/>
</dbReference>
<accession>A0A1V2ACP7</accession>
<proteinExistence type="predicted"/>
<dbReference type="InterPro" id="IPR010982">
    <property type="entry name" value="Lambda_DNA-bd_dom_sf"/>
</dbReference>
<keyword evidence="1" id="KW-0238">DNA-binding</keyword>
<dbReference type="RefSeq" id="WP_076763392.1">
    <property type="nucleotide sequence ID" value="NZ_MSFI01000001.1"/>
</dbReference>
<organism evidence="3 4">
    <name type="scientific">Domibacillus epiphyticus</name>
    <dbReference type="NCBI Taxonomy" id="1714355"/>
    <lineage>
        <taxon>Bacteria</taxon>
        <taxon>Bacillati</taxon>
        <taxon>Bacillota</taxon>
        <taxon>Bacilli</taxon>
        <taxon>Bacillales</taxon>
        <taxon>Bacillaceae</taxon>
        <taxon>Domibacillus</taxon>
    </lineage>
</organism>
<dbReference type="Pfam" id="PF01381">
    <property type="entry name" value="HTH_3"/>
    <property type="match status" value="1"/>
</dbReference>
<gene>
    <name evidence="3" type="ORF">BTO28_01590</name>
</gene>
<feature type="domain" description="HTH cro/C1-type" evidence="2">
    <location>
        <begin position="6"/>
        <end position="60"/>
    </location>
</feature>
<dbReference type="GO" id="GO:0003677">
    <property type="term" value="F:DNA binding"/>
    <property type="evidence" value="ECO:0007669"/>
    <property type="project" value="UniProtKB-KW"/>
</dbReference>
<dbReference type="EMBL" id="MSFI01000001">
    <property type="protein sequence ID" value="OMP68765.1"/>
    <property type="molecule type" value="Genomic_DNA"/>
</dbReference>
<protein>
    <recommendedName>
        <fullName evidence="2">HTH cro/C1-type domain-containing protein</fullName>
    </recommendedName>
</protein>
<dbReference type="CDD" id="cd00093">
    <property type="entry name" value="HTH_XRE"/>
    <property type="match status" value="1"/>
</dbReference>
<dbReference type="PANTHER" id="PTHR46558:SF4">
    <property type="entry name" value="DNA-BIDING PHAGE PROTEIN"/>
    <property type="match status" value="1"/>
</dbReference>
<evidence type="ECO:0000259" key="2">
    <source>
        <dbReference type="PROSITE" id="PS50943"/>
    </source>
</evidence>
<dbReference type="Proteomes" id="UP000188613">
    <property type="component" value="Unassembled WGS sequence"/>
</dbReference>
<dbReference type="AlphaFoldDB" id="A0A1V2ACP7"/>
<dbReference type="PROSITE" id="PS50943">
    <property type="entry name" value="HTH_CROC1"/>
    <property type="match status" value="1"/>
</dbReference>
<name>A0A1V2ACP7_9BACI</name>
<reference evidence="3 4" key="1">
    <citation type="submission" date="2016-12" db="EMBL/GenBank/DDBJ databases">
        <title>Domibacillus sp. SAB 38T whole genome sequencing.</title>
        <authorList>
            <person name="Verma A."/>
            <person name="Ojha A.K."/>
            <person name="Krishnamurthi S."/>
        </authorList>
    </citation>
    <scope>NUCLEOTIDE SEQUENCE [LARGE SCALE GENOMIC DNA]</scope>
    <source>
        <strain evidence="3 4">SAB 38</strain>
    </source>
</reference>
<dbReference type="Gene3D" id="1.10.260.40">
    <property type="entry name" value="lambda repressor-like DNA-binding domains"/>
    <property type="match status" value="1"/>
</dbReference>
<keyword evidence="4" id="KW-1185">Reference proteome</keyword>
<evidence type="ECO:0000256" key="1">
    <source>
        <dbReference type="ARBA" id="ARBA00023125"/>
    </source>
</evidence>
<dbReference type="InterPro" id="IPR001387">
    <property type="entry name" value="Cro/C1-type_HTH"/>
</dbReference>
<evidence type="ECO:0000313" key="3">
    <source>
        <dbReference type="EMBL" id="OMP68765.1"/>
    </source>
</evidence>
<evidence type="ECO:0000313" key="4">
    <source>
        <dbReference type="Proteomes" id="UP000188613"/>
    </source>
</evidence>
<sequence>MKNNRLINARIKKGFTQEELAAMLGYTKAAVSNWENGISEPRLRDAFFLSKVLEKDVNYLFIVRWNKNLIHQHSNPPMSDSCIKRHVCIK</sequence>
<comment type="caution">
    <text evidence="3">The sequence shown here is derived from an EMBL/GenBank/DDBJ whole genome shotgun (WGS) entry which is preliminary data.</text>
</comment>
<dbReference type="OrthoDB" id="2454744at2"/>
<dbReference type="SMART" id="SM00530">
    <property type="entry name" value="HTH_XRE"/>
    <property type="match status" value="1"/>
</dbReference>
<dbReference type="STRING" id="1714355.BTO28_01590"/>
<dbReference type="SUPFAM" id="SSF47413">
    <property type="entry name" value="lambda repressor-like DNA-binding domains"/>
    <property type="match status" value="1"/>
</dbReference>